<evidence type="ECO:0000313" key="3">
    <source>
        <dbReference type="EMBL" id="GKV53299.1"/>
    </source>
</evidence>
<feature type="compositionally biased region" description="Low complexity" evidence="1">
    <location>
        <begin position="47"/>
        <end position="62"/>
    </location>
</feature>
<organism evidence="3 4">
    <name type="scientific">Rubroshorea leprosula</name>
    <dbReference type="NCBI Taxonomy" id="152421"/>
    <lineage>
        <taxon>Eukaryota</taxon>
        <taxon>Viridiplantae</taxon>
        <taxon>Streptophyta</taxon>
        <taxon>Embryophyta</taxon>
        <taxon>Tracheophyta</taxon>
        <taxon>Spermatophyta</taxon>
        <taxon>Magnoliopsida</taxon>
        <taxon>eudicotyledons</taxon>
        <taxon>Gunneridae</taxon>
        <taxon>Pentapetalae</taxon>
        <taxon>rosids</taxon>
        <taxon>malvids</taxon>
        <taxon>Malvales</taxon>
        <taxon>Dipterocarpaceae</taxon>
        <taxon>Rubroshorea</taxon>
    </lineage>
</organism>
<comment type="caution">
    <text evidence="3">The sequence shown here is derived from an EMBL/GenBank/DDBJ whole genome shotgun (WGS) entry which is preliminary data.</text>
</comment>
<protein>
    <submittedName>
        <fullName evidence="3">Uncharacterized protein</fullName>
    </submittedName>
</protein>
<feature type="transmembrane region" description="Helical" evidence="2">
    <location>
        <begin position="126"/>
        <end position="149"/>
    </location>
</feature>
<keyword evidence="2" id="KW-0812">Transmembrane</keyword>
<feature type="transmembrane region" description="Helical" evidence="2">
    <location>
        <begin position="175"/>
        <end position="194"/>
    </location>
</feature>
<accession>A0AAV5MW15</accession>
<feature type="region of interest" description="Disordered" evidence="1">
    <location>
        <begin position="1"/>
        <end position="64"/>
    </location>
</feature>
<dbReference type="AlphaFoldDB" id="A0AAV5MW15"/>
<sequence length="206" mass="22742">MSHHHTQHHHHNTSDDVSLLVHSPRFSGPVTRRAHSFKRSGNTQNTAGSNNSGAGNNGNGNSLSVHHEIDLQLNSPRSEGRPNSVSADGLSQRVHGGVVKSLLRKPGVGSMVFELGLRETRKLRHWMFFAFCGVCLFLGVFKICATWWLGSTIESVASNQVLTQSSSQTLQELEYVFLLLLGIDCVLNGVELLLHHTVINTRMKKM</sequence>
<dbReference type="Proteomes" id="UP001054252">
    <property type="component" value="Unassembled WGS sequence"/>
</dbReference>
<name>A0AAV5MW15_9ROSI</name>
<keyword evidence="2" id="KW-0472">Membrane</keyword>
<proteinExistence type="predicted"/>
<gene>
    <name evidence="3" type="ORF">SLEP1_g59831</name>
</gene>
<dbReference type="EMBL" id="BPVZ01001244">
    <property type="protein sequence ID" value="GKV53299.1"/>
    <property type="molecule type" value="Genomic_DNA"/>
</dbReference>
<keyword evidence="2" id="KW-1133">Transmembrane helix</keyword>
<reference evidence="3 4" key="1">
    <citation type="journal article" date="2021" name="Commun. Biol.">
        <title>The genome of Shorea leprosula (Dipterocarpaceae) highlights the ecological relevance of drought in aseasonal tropical rainforests.</title>
        <authorList>
            <person name="Ng K.K.S."/>
            <person name="Kobayashi M.J."/>
            <person name="Fawcett J.A."/>
            <person name="Hatakeyama M."/>
            <person name="Paape T."/>
            <person name="Ng C.H."/>
            <person name="Ang C.C."/>
            <person name="Tnah L.H."/>
            <person name="Lee C.T."/>
            <person name="Nishiyama T."/>
            <person name="Sese J."/>
            <person name="O'Brien M.J."/>
            <person name="Copetti D."/>
            <person name="Mohd Noor M.I."/>
            <person name="Ong R.C."/>
            <person name="Putra M."/>
            <person name="Sireger I.Z."/>
            <person name="Indrioko S."/>
            <person name="Kosugi Y."/>
            <person name="Izuno A."/>
            <person name="Isagi Y."/>
            <person name="Lee S.L."/>
            <person name="Shimizu K.K."/>
        </authorList>
    </citation>
    <scope>NUCLEOTIDE SEQUENCE [LARGE SCALE GENOMIC DNA]</scope>
    <source>
        <strain evidence="3">214</strain>
    </source>
</reference>
<feature type="compositionally biased region" description="Basic residues" evidence="1">
    <location>
        <begin position="1"/>
        <end position="11"/>
    </location>
</feature>
<evidence type="ECO:0000256" key="2">
    <source>
        <dbReference type="SAM" id="Phobius"/>
    </source>
</evidence>
<evidence type="ECO:0000313" key="4">
    <source>
        <dbReference type="Proteomes" id="UP001054252"/>
    </source>
</evidence>
<evidence type="ECO:0000256" key="1">
    <source>
        <dbReference type="SAM" id="MobiDB-lite"/>
    </source>
</evidence>
<keyword evidence="4" id="KW-1185">Reference proteome</keyword>